<proteinExistence type="predicted"/>
<dbReference type="Pfam" id="PF08951">
    <property type="entry name" value="EntA_Immun"/>
    <property type="match status" value="1"/>
</dbReference>
<dbReference type="EMBL" id="JMMZ01000029">
    <property type="protein sequence ID" value="OEU39108.1"/>
    <property type="molecule type" value="Genomic_DNA"/>
</dbReference>
<evidence type="ECO:0000313" key="1">
    <source>
        <dbReference type="EMBL" id="OEU39108.1"/>
    </source>
</evidence>
<evidence type="ECO:0008006" key="2">
    <source>
        <dbReference type="Google" id="ProtNLM"/>
    </source>
</evidence>
<dbReference type="GO" id="GO:0030153">
    <property type="term" value="P:bacteriocin immunity"/>
    <property type="evidence" value="ECO:0007669"/>
    <property type="project" value="InterPro"/>
</dbReference>
<dbReference type="InterPro" id="IPR015046">
    <property type="entry name" value="LciA_Immunity-like"/>
</dbReference>
<dbReference type="Proteomes" id="UP000176236">
    <property type="component" value="Chromosome"/>
</dbReference>
<dbReference type="RefSeq" id="WP_046781775.1">
    <property type="nucleotide sequence ID" value="NZ_CM007353.1"/>
</dbReference>
<reference evidence="1" key="1">
    <citation type="journal article" date="2016" name="Appl. Microbiol. Biotechnol.">
        <title>Adhesion of the genome-sequenced Lactococcus lactis subsp. cremoris IBB477 strain is mediated by specific molecular determinants.</title>
        <authorList>
            <person name="Radziwill-Bienkowska J.M."/>
            <person name="Le D.T."/>
            <person name="Szczesny P."/>
            <person name="Duviau M.P."/>
            <person name="Aleksandrzak-Piekarczyk T."/>
            <person name="Loubiere P."/>
            <person name="Mercier-Bonin M."/>
            <person name="Bardowski J.K."/>
            <person name="Kowalczyk M."/>
        </authorList>
    </citation>
    <scope>NUCLEOTIDE SEQUENCE [LARGE SCALE GENOMIC DNA]</scope>
    <source>
        <strain evidence="1">IBB477</strain>
    </source>
</reference>
<dbReference type="AlphaFoldDB" id="A0A1E7G2A7"/>
<organism evidence="1">
    <name type="scientific">Lactococcus cremoris subsp. cremoris IBB477</name>
    <dbReference type="NCBI Taxonomy" id="1449093"/>
    <lineage>
        <taxon>Bacteria</taxon>
        <taxon>Bacillati</taxon>
        <taxon>Bacillota</taxon>
        <taxon>Bacilli</taxon>
        <taxon>Lactobacillales</taxon>
        <taxon>Streptococcaceae</taxon>
        <taxon>Lactococcus</taxon>
        <taxon>Lactococcus cremoris subsp. cremoris</taxon>
    </lineage>
</organism>
<dbReference type="CDD" id="cd21059">
    <property type="entry name" value="LciA-like"/>
    <property type="match status" value="1"/>
</dbReference>
<accession>A0A1E7G2A7</accession>
<name>A0A1E7G2A7_LACLC</name>
<comment type="caution">
    <text evidence="1">The sequence shown here is derived from an EMBL/GenBank/DDBJ whole genome shotgun (WGS) entry which is preliminary data.</text>
</comment>
<gene>
    <name evidence="1" type="ORF">AJ89_10295</name>
</gene>
<sequence length="107" mass="12796">MFKRKKNEDKKIEILDALEKLLNQDFDLKTDEKKILLDYKERFQKSQNIEFELVHLRNALLPLVISSELSEPTLKFYKKIRADRKIRWGEGSSLITGISEFPRKEDR</sequence>
<protein>
    <recommendedName>
        <fullName evidence="2">Bacteriocin immunity protein</fullName>
    </recommendedName>
</protein>